<proteinExistence type="predicted"/>
<dbReference type="Pfam" id="PF20700">
    <property type="entry name" value="Mutator"/>
    <property type="match status" value="1"/>
</dbReference>
<comment type="caution">
    <text evidence="3">The sequence shown here is derived from an EMBL/GenBank/DDBJ whole genome shotgun (WGS) entry which is preliminary data.</text>
</comment>
<evidence type="ECO:0000313" key="3">
    <source>
        <dbReference type="EMBL" id="KAK3277124.1"/>
    </source>
</evidence>
<accession>A0AAE0GF89</accession>
<dbReference type="AlphaFoldDB" id="A0AAE0GF89"/>
<reference evidence="3 4" key="1">
    <citation type="journal article" date="2015" name="Genome Biol. Evol.">
        <title>Comparative Genomics of a Bacterivorous Green Alga Reveals Evolutionary Causalities and Consequences of Phago-Mixotrophic Mode of Nutrition.</title>
        <authorList>
            <person name="Burns J.A."/>
            <person name="Paasch A."/>
            <person name="Narechania A."/>
            <person name="Kim E."/>
        </authorList>
    </citation>
    <scope>NUCLEOTIDE SEQUENCE [LARGE SCALE GENOMIC DNA]</scope>
    <source>
        <strain evidence="3 4">PLY_AMNH</strain>
    </source>
</reference>
<feature type="domain" description="Mutator-like transposase" evidence="2">
    <location>
        <begin position="42"/>
        <end position="114"/>
    </location>
</feature>
<sequence>MEPKGALCTALGLCKHALKRDVLKVLIARVRYFRCGLTPGSDEDSNMLAALNDPTLMPEWLRPVDKLSDPNHMHRKMQYKLLEALRTSEKWKGGTHSKAVIDYLNRLYRYNIKSVAVKGVFVARLAKKEVLMKQLHATDTNSNEPYNSMVVRGTLPGGKAQQNG</sequence>
<keyword evidence="4" id="KW-1185">Reference proteome</keyword>
<evidence type="ECO:0000313" key="4">
    <source>
        <dbReference type="Proteomes" id="UP001190700"/>
    </source>
</evidence>
<dbReference type="EMBL" id="LGRX02006244">
    <property type="protein sequence ID" value="KAK3277124.1"/>
    <property type="molecule type" value="Genomic_DNA"/>
</dbReference>
<name>A0AAE0GF89_9CHLO</name>
<gene>
    <name evidence="3" type="ORF">CYMTET_14849</name>
</gene>
<protein>
    <recommendedName>
        <fullName evidence="2">Mutator-like transposase domain-containing protein</fullName>
    </recommendedName>
</protein>
<organism evidence="3 4">
    <name type="scientific">Cymbomonas tetramitiformis</name>
    <dbReference type="NCBI Taxonomy" id="36881"/>
    <lineage>
        <taxon>Eukaryota</taxon>
        <taxon>Viridiplantae</taxon>
        <taxon>Chlorophyta</taxon>
        <taxon>Pyramimonadophyceae</taxon>
        <taxon>Pyramimonadales</taxon>
        <taxon>Pyramimonadaceae</taxon>
        <taxon>Cymbomonas</taxon>
    </lineage>
</organism>
<evidence type="ECO:0000256" key="1">
    <source>
        <dbReference type="SAM" id="MobiDB-lite"/>
    </source>
</evidence>
<evidence type="ECO:0000259" key="2">
    <source>
        <dbReference type="Pfam" id="PF20700"/>
    </source>
</evidence>
<dbReference type="Proteomes" id="UP001190700">
    <property type="component" value="Unassembled WGS sequence"/>
</dbReference>
<dbReference type="InterPro" id="IPR049012">
    <property type="entry name" value="Mutator_transp_dom"/>
</dbReference>
<feature type="region of interest" description="Disordered" evidence="1">
    <location>
        <begin position="139"/>
        <end position="164"/>
    </location>
</feature>